<evidence type="ECO:0000256" key="1">
    <source>
        <dbReference type="ARBA" id="ARBA00006484"/>
    </source>
</evidence>
<reference evidence="3 4" key="1">
    <citation type="journal article" date="2015" name="Genome Announc.">
        <title>Complete Genome Sequencing of Stenotrophomonas acidaminiphila ZAC14D2_NAIMI4_2, a Multidrug-Resistant Strain Isolated from Sediments of a Polluted River in Mexico, Uncovers New Antibiotic Resistance Genes and a Novel Class-II Lasso Peptide Biosynthesis Gene Cluster.</title>
        <authorList>
            <person name="Vinuesa P."/>
            <person name="Ochoa-Sanchez L.E."/>
        </authorList>
    </citation>
    <scope>NUCLEOTIDE SEQUENCE [LARGE SCALE GENOMIC DNA]</scope>
    <source>
        <strain evidence="3 4">ZAC14D2_NAIMI4_2</strain>
    </source>
</reference>
<dbReference type="SUPFAM" id="SSF51735">
    <property type="entry name" value="NAD(P)-binding Rossmann-fold domains"/>
    <property type="match status" value="1"/>
</dbReference>
<gene>
    <name evidence="3" type="ORF">AOT14_22090</name>
</gene>
<protein>
    <submittedName>
        <fullName evidence="3">Short chain dehydrogenase</fullName>
    </submittedName>
</protein>
<evidence type="ECO:0000313" key="4">
    <source>
        <dbReference type="Proteomes" id="UP000061010"/>
    </source>
</evidence>
<organism evidence="3 4">
    <name type="scientific">Stenotrophomonas acidaminiphila</name>
    <dbReference type="NCBI Taxonomy" id="128780"/>
    <lineage>
        <taxon>Bacteria</taxon>
        <taxon>Pseudomonadati</taxon>
        <taxon>Pseudomonadota</taxon>
        <taxon>Gammaproteobacteria</taxon>
        <taxon>Lysobacterales</taxon>
        <taxon>Lysobacteraceae</taxon>
        <taxon>Stenotrophomonas</taxon>
    </lineage>
</organism>
<dbReference type="Proteomes" id="UP000061010">
    <property type="component" value="Chromosome"/>
</dbReference>
<dbReference type="PANTHER" id="PTHR42760">
    <property type="entry name" value="SHORT-CHAIN DEHYDROGENASES/REDUCTASES FAMILY MEMBER"/>
    <property type="match status" value="1"/>
</dbReference>
<evidence type="ECO:0000259" key="2">
    <source>
        <dbReference type="SMART" id="SM00822"/>
    </source>
</evidence>
<dbReference type="Gene3D" id="3.40.50.720">
    <property type="entry name" value="NAD(P)-binding Rossmann-like Domain"/>
    <property type="match status" value="1"/>
</dbReference>
<comment type="similarity">
    <text evidence="1">Belongs to the short-chain dehydrogenases/reductases (SDR) family.</text>
</comment>
<evidence type="ECO:0000313" key="3">
    <source>
        <dbReference type="EMBL" id="ALJ28583.1"/>
    </source>
</evidence>
<name>A0A0S1B0J6_9GAMM</name>
<dbReference type="PRINTS" id="PR00081">
    <property type="entry name" value="GDHRDH"/>
</dbReference>
<dbReference type="InterPro" id="IPR057326">
    <property type="entry name" value="KR_dom"/>
</dbReference>
<feature type="domain" description="Ketoreductase" evidence="2">
    <location>
        <begin position="7"/>
        <end position="189"/>
    </location>
</feature>
<dbReference type="FunFam" id="3.40.50.720:FF:000084">
    <property type="entry name" value="Short-chain dehydrogenase reductase"/>
    <property type="match status" value="1"/>
</dbReference>
<keyword evidence="4" id="KW-1185">Reference proteome</keyword>
<dbReference type="CDD" id="cd05233">
    <property type="entry name" value="SDR_c"/>
    <property type="match status" value="1"/>
</dbReference>
<proteinExistence type="inferred from homology"/>
<dbReference type="OrthoDB" id="9787298at2"/>
<sequence length="255" mass="25937">MKALHDKTVLITGASSGIGRAAALLFAAEGARVVLGARRGAELEALVARIQAAGGAATWLAGDVREEAYAQALVRHAEDTFGPLHAAFNNAGVLGPLQPTPEVALADWRHALEVNLTAAFLGAKYQIPALLRAGSGSSLVFTSTFVGHTAGFPCTAAYAASKAGVIGLVQSLAAELGPSGVRVNALLPGGTDTPMAREMNPDEAALGAVARLHALRRLAQPEEIAAAALFLVSPASSFVTGTAMRVDGGVSIQRG</sequence>
<dbReference type="NCBIfam" id="NF005681">
    <property type="entry name" value="PRK07478.1"/>
    <property type="match status" value="1"/>
</dbReference>
<dbReference type="EMBL" id="CP012900">
    <property type="protein sequence ID" value="ALJ28583.1"/>
    <property type="molecule type" value="Genomic_DNA"/>
</dbReference>
<dbReference type="InterPro" id="IPR036291">
    <property type="entry name" value="NAD(P)-bd_dom_sf"/>
</dbReference>
<dbReference type="PANTHER" id="PTHR42760:SF106">
    <property type="entry name" value="PROTEIN FIXR"/>
    <property type="match status" value="1"/>
</dbReference>
<dbReference type="AlphaFoldDB" id="A0A0S1B0J6"/>
<dbReference type="PATRIC" id="fig|128780.6.peg.2226"/>
<dbReference type="InterPro" id="IPR002347">
    <property type="entry name" value="SDR_fam"/>
</dbReference>
<dbReference type="RefSeq" id="WP_054666340.1">
    <property type="nucleotide sequence ID" value="NZ_RZNW01000001.1"/>
</dbReference>
<dbReference type="Pfam" id="PF13561">
    <property type="entry name" value="adh_short_C2"/>
    <property type="match status" value="1"/>
</dbReference>
<dbReference type="GO" id="GO:0016616">
    <property type="term" value="F:oxidoreductase activity, acting on the CH-OH group of donors, NAD or NADP as acceptor"/>
    <property type="evidence" value="ECO:0007669"/>
    <property type="project" value="UniProtKB-ARBA"/>
</dbReference>
<dbReference type="KEGG" id="sacz:AOT14_22090"/>
<dbReference type="SMART" id="SM00822">
    <property type="entry name" value="PKS_KR"/>
    <property type="match status" value="1"/>
</dbReference>
<accession>A0A0S1B0J6</accession>
<dbReference type="PRINTS" id="PR00080">
    <property type="entry name" value="SDRFAMILY"/>
</dbReference>